<protein>
    <submittedName>
        <fullName evidence="2">Uncharacterized protein</fullName>
    </submittedName>
</protein>
<reference evidence="3" key="1">
    <citation type="journal article" date="2014" name="Proc. Natl. Acad. Sci. U.S.A.">
        <title>Extensive sampling of basidiomycete genomes demonstrates inadequacy of the white-rot/brown-rot paradigm for wood decay fungi.</title>
        <authorList>
            <person name="Riley R."/>
            <person name="Salamov A.A."/>
            <person name="Brown D.W."/>
            <person name="Nagy L.G."/>
            <person name="Floudas D."/>
            <person name="Held B.W."/>
            <person name="Levasseur A."/>
            <person name="Lombard V."/>
            <person name="Morin E."/>
            <person name="Otillar R."/>
            <person name="Lindquist E.A."/>
            <person name="Sun H."/>
            <person name="LaButti K.M."/>
            <person name="Schmutz J."/>
            <person name="Jabbour D."/>
            <person name="Luo H."/>
            <person name="Baker S.E."/>
            <person name="Pisabarro A.G."/>
            <person name="Walton J.D."/>
            <person name="Blanchette R.A."/>
            <person name="Henrissat B."/>
            <person name="Martin F."/>
            <person name="Cullen D."/>
            <person name="Hibbett D.S."/>
            <person name="Grigoriev I.V."/>
        </authorList>
    </citation>
    <scope>NUCLEOTIDE SEQUENCE [LARGE SCALE GENOMIC DNA]</scope>
    <source>
        <strain evidence="3">CBS 339.88</strain>
    </source>
</reference>
<dbReference type="OrthoDB" id="2561686at2759"/>
<feature type="transmembrane region" description="Helical" evidence="1">
    <location>
        <begin position="58"/>
        <end position="83"/>
    </location>
</feature>
<dbReference type="EMBL" id="KL142367">
    <property type="protein sequence ID" value="KDR84779.1"/>
    <property type="molecule type" value="Genomic_DNA"/>
</dbReference>
<organism evidence="2 3">
    <name type="scientific">Galerina marginata (strain CBS 339.88)</name>
    <dbReference type="NCBI Taxonomy" id="685588"/>
    <lineage>
        <taxon>Eukaryota</taxon>
        <taxon>Fungi</taxon>
        <taxon>Dikarya</taxon>
        <taxon>Basidiomycota</taxon>
        <taxon>Agaricomycotina</taxon>
        <taxon>Agaricomycetes</taxon>
        <taxon>Agaricomycetidae</taxon>
        <taxon>Agaricales</taxon>
        <taxon>Agaricineae</taxon>
        <taxon>Strophariaceae</taxon>
        <taxon>Galerina</taxon>
    </lineage>
</organism>
<dbReference type="Proteomes" id="UP000027222">
    <property type="component" value="Unassembled WGS sequence"/>
</dbReference>
<keyword evidence="3" id="KW-1185">Reference proteome</keyword>
<evidence type="ECO:0000313" key="2">
    <source>
        <dbReference type="EMBL" id="KDR84779.1"/>
    </source>
</evidence>
<evidence type="ECO:0000256" key="1">
    <source>
        <dbReference type="SAM" id="Phobius"/>
    </source>
</evidence>
<evidence type="ECO:0000313" key="3">
    <source>
        <dbReference type="Proteomes" id="UP000027222"/>
    </source>
</evidence>
<accession>A0A067TXQ8</accession>
<gene>
    <name evidence="2" type="ORF">GALMADRAFT_82780</name>
</gene>
<feature type="transmembrane region" description="Helical" evidence="1">
    <location>
        <begin position="12"/>
        <end position="38"/>
    </location>
</feature>
<dbReference type="AlphaFoldDB" id="A0A067TXQ8"/>
<proteinExistence type="predicted"/>
<keyword evidence="1" id="KW-0472">Membrane</keyword>
<sequence length="99" mass="10493">MPSVVQAVTNFFSAIVGIFISLINSVLAVFQAIFALGVDVVNSVFSVVKHLIAMVTDVFSGVIGFIAANFVAIAVLGGGYYAYTVYQSRNRGGVRKTRA</sequence>
<keyword evidence="1" id="KW-0812">Transmembrane</keyword>
<name>A0A067TXQ8_GALM3</name>
<keyword evidence="1" id="KW-1133">Transmembrane helix</keyword>
<dbReference type="HOGENOM" id="CLU_168443_0_0_1"/>